<feature type="transmembrane region" description="Helical" evidence="10">
    <location>
        <begin position="193"/>
        <end position="214"/>
    </location>
</feature>
<dbReference type="Pfam" id="PF01554">
    <property type="entry name" value="MatE"/>
    <property type="match status" value="2"/>
</dbReference>
<keyword evidence="12" id="KW-1185">Reference proteome</keyword>
<keyword evidence="5 10" id="KW-0812">Transmembrane</keyword>
<feature type="transmembrane region" description="Helical" evidence="10">
    <location>
        <begin position="90"/>
        <end position="112"/>
    </location>
</feature>
<comment type="subcellular location">
    <subcellularLocation>
        <location evidence="1">Cell membrane</location>
        <topology evidence="1">Multi-pass membrane protein</topology>
    </subcellularLocation>
</comment>
<feature type="transmembrane region" description="Helical" evidence="10">
    <location>
        <begin position="132"/>
        <end position="149"/>
    </location>
</feature>
<name>A0A1Z4BPA7_9FLAO</name>
<organism evidence="11 12">
    <name type="scientific">Capnocytophaga endodontalis</name>
    <dbReference type="NCBI Taxonomy" id="2708117"/>
    <lineage>
        <taxon>Bacteria</taxon>
        <taxon>Pseudomonadati</taxon>
        <taxon>Bacteroidota</taxon>
        <taxon>Flavobacteriia</taxon>
        <taxon>Flavobacteriales</taxon>
        <taxon>Flavobacteriaceae</taxon>
        <taxon>Capnocytophaga</taxon>
    </lineage>
</organism>
<dbReference type="AlphaFoldDB" id="A0A1Z4BPA7"/>
<feature type="transmembrane region" description="Helical" evidence="10">
    <location>
        <begin position="161"/>
        <end position="181"/>
    </location>
</feature>
<keyword evidence="3" id="KW-0050">Antiport</keyword>
<dbReference type="RefSeq" id="WP_088594170.1">
    <property type="nucleotide sequence ID" value="NZ_CP022022.1"/>
</dbReference>
<dbReference type="GO" id="GO:0006811">
    <property type="term" value="P:monoatomic ion transport"/>
    <property type="evidence" value="ECO:0007669"/>
    <property type="project" value="UniProtKB-KW"/>
</dbReference>
<evidence type="ECO:0000256" key="10">
    <source>
        <dbReference type="SAM" id="Phobius"/>
    </source>
</evidence>
<dbReference type="KEGG" id="capn:CBG49_08555"/>
<gene>
    <name evidence="11" type="ORF">CBG49_08555</name>
</gene>
<proteinExistence type="predicted"/>
<evidence type="ECO:0000313" key="12">
    <source>
        <dbReference type="Proteomes" id="UP000197007"/>
    </source>
</evidence>
<reference evidence="12" key="1">
    <citation type="submission" date="2017-06" db="EMBL/GenBank/DDBJ databases">
        <title>Complete genome sequence of Capnocytophaga sp. KCOM 1579 (=ChDC OS43) isolated from a human refractory periapical abscess lesion.</title>
        <authorList>
            <person name="Kook J.-K."/>
            <person name="Park S.-N."/>
            <person name="Lim Y.K."/>
            <person name="Roh H."/>
        </authorList>
    </citation>
    <scope>NUCLEOTIDE SEQUENCE [LARGE SCALE GENOMIC DNA]</scope>
    <source>
        <strain evidence="12">ChDC OS43</strain>
    </source>
</reference>
<feature type="transmembrane region" description="Helical" evidence="10">
    <location>
        <begin position="243"/>
        <end position="266"/>
    </location>
</feature>
<sequence length="463" mass="50566">MPNLSNYTKEFKYNFKIAYPVILGMLGHTFVGFVDNVMVGKVGITELGAAALGNTAIFIAMSFAIGFSVATTSLVAMNDEAGDKQTVQSILNHSMLLNIILSTVLFLLMFFVEPVMRITGQSENVIALAVPYTHLVAFSLIPLGVFSTFKQFADGLSMTKYAMYVTLLANLINIFGNYLFIYGNWGCPKLGVLGAGVGTLISRIAMPIMLYYMLKYLPKTKEYVTHISFKNITEPMIRKISNIGLPTGLQMIFETGIFSAAIWISGVLGENQLSANQIALNLSSMTFMVANGLGITAMIRVGNQLGAKNYVNLRRVAFSVFLLVLCTQVFFAGLLALLRDWLPSLYLEMDNIEKAATNAAVISEAANLLLIAAIFQISDGLQVTALGALRGVQDAKIPMVITFIAYWLIAFPILCFLGLHTSLGTMGIWIGLLTGLTAAAICLLYRFNHISLRLIANRHKLPN</sequence>
<dbReference type="GO" id="GO:0042910">
    <property type="term" value="F:xenobiotic transmembrane transporter activity"/>
    <property type="evidence" value="ECO:0007669"/>
    <property type="project" value="InterPro"/>
</dbReference>
<dbReference type="GO" id="GO:0015297">
    <property type="term" value="F:antiporter activity"/>
    <property type="evidence" value="ECO:0007669"/>
    <property type="project" value="UniProtKB-KW"/>
</dbReference>
<dbReference type="PANTHER" id="PTHR43298">
    <property type="entry name" value="MULTIDRUG RESISTANCE PROTEIN NORM-RELATED"/>
    <property type="match status" value="1"/>
</dbReference>
<evidence type="ECO:0000256" key="8">
    <source>
        <dbReference type="ARBA" id="ARBA00023136"/>
    </source>
</evidence>
<dbReference type="InterPro" id="IPR048279">
    <property type="entry name" value="MdtK-like"/>
</dbReference>
<dbReference type="PIRSF" id="PIRSF006603">
    <property type="entry name" value="DinF"/>
    <property type="match status" value="1"/>
</dbReference>
<dbReference type="GO" id="GO:0005886">
    <property type="term" value="C:plasma membrane"/>
    <property type="evidence" value="ECO:0007669"/>
    <property type="project" value="UniProtKB-SubCell"/>
</dbReference>
<protein>
    <recommendedName>
        <fullName evidence="9">Multidrug-efflux transporter</fullName>
    </recommendedName>
</protein>
<evidence type="ECO:0000313" key="11">
    <source>
        <dbReference type="EMBL" id="ASF43124.1"/>
    </source>
</evidence>
<dbReference type="CDD" id="cd13131">
    <property type="entry name" value="MATE_NorM_like"/>
    <property type="match status" value="1"/>
</dbReference>
<dbReference type="InterPro" id="IPR050222">
    <property type="entry name" value="MATE_MdtK"/>
</dbReference>
<feature type="transmembrane region" description="Helical" evidence="10">
    <location>
        <begin position="278"/>
        <end position="299"/>
    </location>
</feature>
<keyword evidence="2" id="KW-0813">Transport</keyword>
<evidence type="ECO:0000256" key="4">
    <source>
        <dbReference type="ARBA" id="ARBA00022475"/>
    </source>
</evidence>
<keyword evidence="4" id="KW-1003">Cell membrane</keyword>
<keyword evidence="8 10" id="KW-0472">Membrane</keyword>
<dbReference type="PANTHER" id="PTHR43298:SF2">
    <property type="entry name" value="FMN_FAD EXPORTER YEEO-RELATED"/>
    <property type="match status" value="1"/>
</dbReference>
<feature type="transmembrane region" description="Helical" evidence="10">
    <location>
        <begin position="320"/>
        <end position="338"/>
    </location>
</feature>
<feature type="transmembrane region" description="Helical" evidence="10">
    <location>
        <begin position="21"/>
        <end position="44"/>
    </location>
</feature>
<evidence type="ECO:0000256" key="1">
    <source>
        <dbReference type="ARBA" id="ARBA00004651"/>
    </source>
</evidence>
<feature type="transmembrane region" description="Helical" evidence="10">
    <location>
        <begin position="426"/>
        <end position="445"/>
    </location>
</feature>
<evidence type="ECO:0000256" key="7">
    <source>
        <dbReference type="ARBA" id="ARBA00023065"/>
    </source>
</evidence>
<evidence type="ECO:0000256" key="9">
    <source>
        <dbReference type="ARBA" id="ARBA00031636"/>
    </source>
</evidence>
<evidence type="ECO:0000256" key="3">
    <source>
        <dbReference type="ARBA" id="ARBA00022449"/>
    </source>
</evidence>
<dbReference type="NCBIfam" id="TIGR00797">
    <property type="entry name" value="matE"/>
    <property type="match status" value="1"/>
</dbReference>
<feature type="transmembrane region" description="Helical" evidence="10">
    <location>
        <begin position="56"/>
        <end position="78"/>
    </location>
</feature>
<dbReference type="InterPro" id="IPR002528">
    <property type="entry name" value="MATE_fam"/>
</dbReference>
<evidence type="ECO:0000256" key="6">
    <source>
        <dbReference type="ARBA" id="ARBA00022989"/>
    </source>
</evidence>
<keyword evidence="7" id="KW-0406">Ion transport</keyword>
<dbReference type="EMBL" id="CP022022">
    <property type="protein sequence ID" value="ASF43124.1"/>
    <property type="molecule type" value="Genomic_DNA"/>
</dbReference>
<keyword evidence="6 10" id="KW-1133">Transmembrane helix</keyword>
<evidence type="ECO:0000256" key="5">
    <source>
        <dbReference type="ARBA" id="ARBA00022692"/>
    </source>
</evidence>
<dbReference type="Proteomes" id="UP000197007">
    <property type="component" value="Chromosome"/>
</dbReference>
<accession>A0A1Z4BPA7</accession>
<feature type="transmembrane region" description="Helical" evidence="10">
    <location>
        <begin position="358"/>
        <end position="377"/>
    </location>
</feature>
<evidence type="ECO:0000256" key="2">
    <source>
        <dbReference type="ARBA" id="ARBA00022448"/>
    </source>
</evidence>
<feature type="transmembrane region" description="Helical" evidence="10">
    <location>
        <begin position="397"/>
        <end position="420"/>
    </location>
</feature>